<accession>A0ACC1PAF8</accession>
<evidence type="ECO:0000313" key="2">
    <source>
        <dbReference type="Proteomes" id="UP001143856"/>
    </source>
</evidence>
<keyword evidence="2" id="KW-1185">Reference proteome</keyword>
<organism evidence="1 2">
    <name type="scientific">Xylaria curta</name>
    <dbReference type="NCBI Taxonomy" id="42375"/>
    <lineage>
        <taxon>Eukaryota</taxon>
        <taxon>Fungi</taxon>
        <taxon>Dikarya</taxon>
        <taxon>Ascomycota</taxon>
        <taxon>Pezizomycotina</taxon>
        <taxon>Sordariomycetes</taxon>
        <taxon>Xylariomycetidae</taxon>
        <taxon>Xylariales</taxon>
        <taxon>Xylariaceae</taxon>
        <taxon>Xylaria</taxon>
    </lineage>
</organism>
<dbReference type="Proteomes" id="UP001143856">
    <property type="component" value="Unassembled WGS sequence"/>
</dbReference>
<comment type="caution">
    <text evidence="1">The sequence shown here is derived from an EMBL/GenBank/DDBJ whole genome shotgun (WGS) entry which is preliminary data.</text>
</comment>
<sequence>MEIKSLQKAVNEKTSAHDSVVSLWQKALQELEEAKSSKKPLAIDDDVMTSKWKQLQYIIKNLSSSYLYGLATGTANCLTPDDLQRYRVLMPMRPELFFETYFSYLSQILIWDFITTRILAVPMIVWGQTLADSARNLMETIRYGNSVSKSDFHAFRAQTGEIMHNATNVDRTTCDSLKTELKVQVQAFTSPENNEEVTRQLNTIIDKAVELAVIFNQSRCFYHLRVMSRGRKRLFDANTMDKIGNGDSPYVYSVISPIFSKYGNSKGENYGEGIVLAKAAVLC</sequence>
<evidence type="ECO:0000313" key="1">
    <source>
        <dbReference type="EMBL" id="KAJ2988125.1"/>
    </source>
</evidence>
<protein>
    <submittedName>
        <fullName evidence="1">Uncharacterized protein</fullName>
    </submittedName>
</protein>
<dbReference type="EMBL" id="JAPDGR010000693">
    <property type="protein sequence ID" value="KAJ2988125.1"/>
    <property type="molecule type" value="Genomic_DNA"/>
</dbReference>
<name>A0ACC1PAF8_9PEZI</name>
<gene>
    <name evidence="1" type="ORF">NUW58_g4139</name>
</gene>
<reference evidence="1" key="1">
    <citation type="submission" date="2022-10" db="EMBL/GenBank/DDBJ databases">
        <title>Genome Sequence of Xylaria curta.</title>
        <authorList>
            <person name="Buettner E."/>
        </authorList>
    </citation>
    <scope>NUCLEOTIDE SEQUENCE</scope>
    <source>
        <strain evidence="1">Babe10</strain>
    </source>
</reference>
<proteinExistence type="predicted"/>